<organism evidence="2 3">
    <name type="scientific">Azoarcus sp. (strain BH72)</name>
    <dbReference type="NCBI Taxonomy" id="418699"/>
    <lineage>
        <taxon>Bacteria</taxon>
        <taxon>Pseudomonadati</taxon>
        <taxon>Pseudomonadota</taxon>
        <taxon>Betaproteobacteria</taxon>
        <taxon>Rhodocyclales</taxon>
        <taxon>Zoogloeaceae</taxon>
        <taxon>Azoarcus</taxon>
    </lineage>
</organism>
<keyword evidence="1" id="KW-0732">Signal</keyword>
<dbReference type="Proteomes" id="UP000002588">
    <property type="component" value="Chromosome"/>
</dbReference>
<reference evidence="2 3" key="1">
    <citation type="journal article" date="2006" name="Nat. Biotechnol.">
        <title>Complete genome of the mutualistic, N2-fixing grass endophyte Azoarcus sp. strain BH72.</title>
        <authorList>
            <person name="Krause A."/>
            <person name="Ramakumar A."/>
            <person name="Bartels D."/>
            <person name="Battistoni F."/>
            <person name="Bekel T."/>
            <person name="Boch J."/>
            <person name="Boehm M."/>
            <person name="Friedrich F."/>
            <person name="Hurek T."/>
            <person name="Krause L."/>
            <person name="Linke B."/>
            <person name="McHardy A.C."/>
            <person name="Sarkar A."/>
            <person name="Schneiker S."/>
            <person name="Syed A.A."/>
            <person name="Thauer R."/>
            <person name="Vorhoelter F.-J."/>
            <person name="Weidner S."/>
            <person name="Puehler A."/>
            <person name="Reinhold-Hurek B."/>
            <person name="Kaiser O."/>
            <person name="Goesmann A."/>
        </authorList>
    </citation>
    <scope>NUCLEOTIDE SEQUENCE [LARGE SCALE GENOMIC DNA]</scope>
    <source>
        <strain evidence="2 3">BH72</strain>
    </source>
</reference>
<dbReference type="SMART" id="SM00671">
    <property type="entry name" value="SEL1"/>
    <property type="match status" value="2"/>
</dbReference>
<gene>
    <name evidence="2" type="ordered locus">azo1500</name>
</gene>
<evidence type="ECO:0000313" key="2">
    <source>
        <dbReference type="EMBL" id="CAL94117.1"/>
    </source>
</evidence>
<dbReference type="RefSeq" id="WP_011765233.1">
    <property type="nucleotide sequence ID" value="NC_008702.1"/>
</dbReference>
<proteinExistence type="predicted"/>
<name>A1K5L2_AZOSB</name>
<feature type="signal peptide" evidence="1">
    <location>
        <begin position="1"/>
        <end position="26"/>
    </location>
</feature>
<keyword evidence="3" id="KW-1185">Reference proteome</keyword>
<dbReference type="Gene3D" id="1.25.40.10">
    <property type="entry name" value="Tetratricopeptide repeat domain"/>
    <property type="match status" value="1"/>
</dbReference>
<sequence>MRNHYAGWALRLLPALGVLWGGAALADDKLVDVGPERVWTALAQRAGDALAGDARRYEGRLSLAGAAPVEVSVDWDEHSGLTRLTWSDAGAAAPQVAGWMEGVAADAARQRHRNRYCRGLEPDPRHDHIPEPSIDAATHCGMGTGNFSSALLELEKCGDHETTLRLLSICSREGHAGGLVRIAQLYEVGSGVPQRPERMAHFLARAADAGGTGYHAAARTLYATALYFGVGTAPDRPRALALFRSAAALGDADAAAFLQTGTHSAWRRLDGSLYRDPDFVAEAAP</sequence>
<dbReference type="OrthoDB" id="9180257at2"/>
<dbReference type="InterPro" id="IPR006597">
    <property type="entry name" value="Sel1-like"/>
</dbReference>
<dbReference type="STRING" id="62928.azo1500"/>
<dbReference type="HOGENOM" id="CLU_975392_0_0_4"/>
<dbReference type="KEGG" id="aoa:dqs_1623"/>
<accession>A1K5L2</accession>
<dbReference type="AlphaFoldDB" id="A1K5L2"/>
<dbReference type="EMBL" id="AM406670">
    <property type="protein sequence ID" value="CAL94117.1"/>
    <property type="molecule type" value="Genomic_DNA"/>
</dbReference>
<feature type="chain" id="PRO_5002635850" evidence="1">
    <location>
        <begin position="27"/>
        <end position="285"/>
    </location>
</feature>
<dbReference type="eggNOG" id="ENOG5033QAX">
    <property type="taxonomic scope" value="Bacteria"/>
</dbReference>
<evidence type="ECO:0000313" key="3">
    <source>
        <dbReference type="Proteomes" id="UP000002588"/>
    </source>
</evidence>
<dbReference type="SUPFAM" id="SSF81901">
    <property type="entry name" value="HCP-like"/>
    <property type="match status" value="1"/>
</dbReference>
<dbReference type="InterPro" id="IPR011990">
    <property type="entry name" value="TPR-like_helical_dom_sf"/>
</dbReference>
<dbReference type="KEGG" id="azo:azo1500"/>
<evidence type="ECO:0000256" key="1">
    <source>
        <dbReference type="SAM" id="SignalP"/>
    </source>
</evidence>
<protein>
    <submittedName>
        <fullName evidence="2">Hypothetical secreted protein</fullName>
    </submittedName>
</protein>